<keyword evidence="7" id="KW-0406">Ion transport</keyword>
<feature type="binding site" evidence="15">
    <location>
        <position position="669"/>
    </location>
    <ligand>
        <name>L-glutamate</name>
        <dbReference type="ChEBI" id="CHEBI:29985"/>
    </ligand>
</feature>
<feature type="signal peptide" evidence="20">
    <location>
        <begin position="1"/>
        <end position="22"/>
    </location>
</feature>
<dbReference type="Pfam" id="PF10613">
    <property type="entry name" value="Lig_chan-Glu_bd"/>
    <property type="match status" value="1"/>
</dbReference>
<dbReference type="InterPro" id="IPR001828">
    <property type="entry name" value="ANF_lig-bd_rcpt"/>
</dbReference>
<keyword evidence="9" id="KW-0675">Receptor</keyword>
<dbReference type="FunFam" id="3.40.190.10:FF:000061">
    <property type="entry name" value="Glutamate receptor, ionotropic kainate"/>
    <property type="match status" value="1"/>
</dbReference>
<comment type="similarity">
    <text evidence="1">Belongs to the glutamate-gated ion channel (TC 1.A.10.1) family.</text>
</comment>
<proteinExistence type="inferred from homology"/>
<dbReference type="FunFam" id="1.10.287.70:FF:000010">
    <property type="entry name" value="Putative glutamate receptor ionotropic kainate 1"/>
    <property type="match status" value="1"/>
</dbReference>
<evidence type="ECO:0000256" key="7">
    <source>
        <dbReference type="ARBA" id="ARBA00023065"/>
    </source>
</evidence>
<keyword evidence="13" id="KW-0407">Ion channel</keyword>
<feature type="transmembrane region" description="Helical" evidence="19">
    <location>
        <begin position="541"/>
        <end position="559"/>
    </location>
</feature>
<evidence type="ECO:0000256" key="10">
    <source>
        <dbReference type="ARBA" id="ARBA00023180"/>
    </source>
</evidence>
<keyword evidence="11" id="KW-0628">Postsynaptic cell membrane</keyword>
<dbReference type="GO" id="GO:0015276">
    <property type="term" value="F:ligand-gated monoatomic ion channel activity"/>
    <property type="evidence" value="ECO:0007669"/>
    <property type="project" value="InterPro"/>
</dbReference>
<evidence type="ECO:0000259" key="22">
    <source>
        <dbReference type="SMART" id="SM00918"/>
    </source>
</evidence>
<organism evidence="23 24">
    <name type="scientific">Fopius arisanus</name>
    <dbReference type="NCBI Taxonomy" id="64838"/>
    <lineage>
        <taxon>Eukaryota</taxon>
        <taxon>Metazoa</taxon>
        <taxon>Ecdysozoa</taxon>
        <taxon>Arthropoda</taxon>
        <taxon>Hexapoda</taxon>
        <taxon>Insecta</taxon>
        <taxon>Pterygota</taxon>
        <taxon>Neoptera</taxon>
        <taxon>Endopterygota</taxon>
        <taxon>Hymenoptera</taxon>
        <taxon>Apocrita</taxon>
        <taxon>Ichneumonoidea</taxon>
        <taxon>Braconidae</taxon>
        <taxon>Opiinae</taxon>
        <taxon>Fopius</taxon>
    </lineage>
</organism>
<feature type="domain" description="Ionotropic glutamate receptor C-terminal" evidence="21">
    <location>
        <begin position="411"/>
        <end position="782"/>
    </location>
</feature>
<dbReference type="InterPro" id="IPR019594">
    <property type="entry name" value="Glu/Gly-bd"/>
</dbReference>
<keyword evidence="17" id="KW-1015">Disulfide bond</keyword>
<reference evidence="24" key="1">
    <citation type="submission" date="2025-08" db="UniProtKB">
        <authorList>
            <consortium name="RefSeq"/>
        </authorList>
    </citation>
    <scope>IDENTIFICATION</scope>
    <source>
        <strain evidence="24">USDA-PBARC FA_bdor</strain>
        <tissue evidence="24">Whole organism</tissue>
    </source>
</reference>
<evidence type="ECO:0000259" key="21">
    <source>
        <dbReference type="SMART" id="SM00079"/>
    </source>
</evidence>
<dbReference type="GO" id="GO:0045211">
    <property type="term" value="C:postsynaptic membrane"/>
    <property type="evidence" value="ECO:0007669"/>
    <property type="project" value="UniProtKB-SubCell"/>
</dbReference>
<feature type="binding site" evidence="15">
    <location>
        <position position="719"/>
    </location>
    <ligand>
        <name>L-glutamate</name>
        <dbReference type="ChEBI" id="CHEBI:29985"/>
    </ligand>
</feature>
<keyword evidence="10" id="KW-0325">Glycoprotein</keyword>
<dbReference type="Proteomes" id="UP000694866">
    <property type="component" value="Unplaced"/>
</dbReference>
<evidence type="ECO:0000256" key="20">
    <source>
        <dbReference type="SAM" id="SignalP"/>
    </source>
</evidence>
<dbReference type="GeneID" id="105267516"/>
<name>A0A9R1T8T2_9HYME</name>
<evidence type="ECO:0000256" key="14">
    <source>
        <dbReference type="ARBA" id="ARBA00034104"/>
    </source>
</evidence>
<keyword evidence="12" id="KW-1071">Ligand-gated ion channel</keyword>
<dbReference type="InterPro" id="IPR015683">
    <property type="entry name" value="Ionotropic_Glu_rcpt"/>
</dbReference>
<feature type="site" description="Interaction with the cone snail toxin Con-ikot-ikot" evidence="16">
    <location>
        <position position="674"/>
    </location>
</feature>
<dbReference type="SUPFAM" id="SSF53850">
    <property type="entry name" value="Periplasmic binding protein-like II"/>
    <property type="match status" value="1"/>
</dbReference>
<protein>
    <submittedName>
        <fullName evidence="24">Glutamate receptor ionotropic, kainate 2-like isoform X1</fullName>
    </submittedName>
</protein>
<keyword evidence="4 19" id="KW-0812">Transmembrane</keyword>
<evidence type="ECO:0000256" key="9">
    <source>
        <dbReference type="ARBA" id="ARBA00023170"/>
    </source>
</evidence>
<keyword evidence="6" id="KW-0770">Synapse</keyword>
<dbReference type="SMART" id="SM00079">
    <property type="entry name" value="PBPe"/>
    <property type="match status" value="1"/>
</dbReference>
<evidence type="ECO:0000256" key="13">
    <source>
        <dbReference type="ARBA" id="ARBA00023303"/>
    </source>
</evidence>
<dbReference type="GO" id="GO:0038023">
    <property type="term" value="F:signaling receptor activity"/>
    <property type="evidence" value="ECO:0007669"/>
    <property type="project" value="InterPro"/>
</dbReference>
<dbReference type="Gene3D" id="3.40.50.2300">
    <property type="match status" value="2"/>
</dbReference>
<comment type="subcellular location">
    <subcellularLocation>
        <location evidence="14">Postsynaptic cell membrane</location>
        <topology evidence="14">Multi-pass membrane protein</topology>
    </subcellularLocation>
</comment>
<dbReference type="InterPro" id="IPR001320">
    <property type="entry name" value="Iontro_rcpt_C"/>
</dbReference>
<feature type="binding site" evidence="15">
    <location>
        <position position="501"/>
    </location>
    <ligand>
        <name>L-glutamate</name>
        <dbReference type="ChEBI" id="CHEBI:29985"/>
    </ligand>
</feature>
<evidence type="ECO:0000256" key="8">
    <source>
        <dbReference type="ARBA" id="ARBA00023136"/>
    </source>
</evidence>
<evidence type="ECO:0000256" key="12">
    <source>
        <dbReference type="ARBA" id="ARBA00023286"/>
    </source>
</evidence>
<keyword evidence="3" id="KW-1003">Cell membrane</keyword>
<feature type="binding site" evidence="15">
    <location>
        <position position="496"/>
    </location>
    <ligand>
        <name>L-glutamate</name>
        <dbReference type="ChEBI" id="CHEBI:29985"/>
    </ligand>
</feature>
<feature type="chain" id="PRO_5040426417" evidence="20">
    <location>
        <begin position="23"/>
        <end position="902"/>
    </location>
</feature>
<dbReference type="KEGG" id="fas:105267516"/>
<dbReference type="FunFam" id="3.40.190.10:FF:000178">
    <property type="entry name" value="Glutamate receptor subunit"/>
    <property type="match status" value="1"/>
</dbReference>
<dbReference type="SUPFAM" id="SSF53822">
    <property type="entry name" value="Periplasmic binding protein-like I"/>
    <property type="match status" value="1"/>
</dbReference>
<evidence type="ECO:0000256" key="1">
    <source>
        <dbReference type="ARBA" id="ARBA00008685"/>
    </source>
</evidence>
<dbReference type="InterPro" id="IPR001508">
    <property type="entry name" value="Iono_Glu_rcpt_met"/>
</dbReference>
<feature type="domain" description="Ionotropic glutamate receptor L-glutamate and glycine-binding" evidence="22">
    <location>
        <begin position="421"/>
        <end position="485"/>
    </location>
</feature>
<keyword evidence="20" id="KW-0732">Signal</keyword>
<dbReference type="RefSeq" id="XP_011304725.1">
    <property type="nucleotide sequence ID" value="XM_011306423.1"/>
</dbReference>
<feature type="region of interest" description="Disordered" evidence="18">
    <location>
        <begin position="865"/>
        <end position="887"/>
    </location>
</feature>
<evidence type="ECO:0000256" key="3">
    <source>
        <dbReference type="ARBA" id="ARBA00022475"/>
    </source>
</evidence>
<evidence type="ECO:0000256" key="16">
    <source>
        <dbReference type="PIRSR" id="PIRSR601508-2"/>
    </source>
</evidence>
<dbReference type="AlphaFoldDB" id="A0A9R1T8T2"/>
<feature type="site" description="Crucial to convey clamshell closure to channel opening" evidence="16">
    <location>
        <position position="646"/>
    </location>
</feature>
<evidence type="ECO:0000256" key="4">
    <source>
        <dbReference type="ARBA" id="ARBA00022692"/>
    </source>
</evidence>
<dbReference type="PANTHER" id="PTHR18966">
    <property type="entry name" value="IONOTROPIC GLUTAMATE RECEPTOR"/>
    <property type="match status" value="1"/>
</dbReference>
<keyword evidence="2" id="KW-0813">Transport</keyword>
<evidence type="ECO:0000313" key="23">
    <source>
        <dbReference type="Proteomes" id="UP000694866"/>
    </source>
</evidence>
<evidence type="ECO:0000256" key="5">
    <source>
        <dbReference type="ARBA" id="ARBA00022989"/>
    </source>
</evidence>
<evidence type="ECO:0000256" key="6">
    <source>
        <dbReference type="ARBA" id="ARBA00023018"/>
    </source>
</evidence>
<dbReference type="Gene3D" id="1.10.287.70">
    <property type="match status" value="1"/>
</dbReference>
<evidence type="ECO:0000256" key="2">
    <source>
        <dbReference type="ARBA" id="ARBA00022448"/>
    </source>
</evidence>
<accession>A0A9R1T8T2</accession>
<dbReference type="Pfam" id="PF00060">
    <property type="entry name" value="Lig_chan"/>
    <property type="match status" value="1"/>
</dbReference>
<evidence type="ECO:0000256" key="17">
    <source>
        <dbReference type="PIRSR" id="PIRSR601508-3"/>
    </source>
</evidence>
<gene>
    <name evidence="24" type="primary">LOC105267516</name>
</gene>
<evidence type="ECO:0000256" key="11">
    <source>
        <dbReference type="ARBA" id="ARBA00023257"/>
    </source>
</evidence>
<dbReference type="PRINTS" id="PR00177">
    <property type="entry name" value="NMDARECEPTOR"/>
</dbReference>
<keyword evidence="5 19" id="KW-1133">Transmembrane helix</keyword>
<evidence type="ECO:0000313" key="24">
    <source>
        <dbReference type="RefSeq" id="XP_011304725.1"/>
    </source>
</evidence>
<dbReference type="Pfam" id="PF01094">
    <property type="entry name" value="ANF_receptor"/>
    <property type="match status" value="1"/>
</dbReference>
<keyword evidence="23" id="KW-1185">Reference proteome</keyword>
<evidence type="ECO:0000256" key="18">
    <source>
        <dbReference type="SAM" id="MobiDB-lite"/>
    </source>
</evidence>
<feature type="transmembrane region" description="Helical" evidence="19">
    <location>
        <begin position="616"/>
        <end position="639"/>
    </location>
</feature>
<evidence type="ECO:0000256" key="15">
    <source>
        <dbReference type="PIRSR" id="PIRSR601508-1"/>
    </source>
</evidence>
<sequence>MKMVMVFNNLILLVIVVPLVLATRKKITIGGLFHDDDMSRKAFAISIEDVNIMRRNLTEELPNIFFVADTPSLSGDTFDISQSVCSLVYDGIAAIIGPHDKSMSAHVQSMCDTMDIPNIITRWDSDSFRMKAVNLYPHANTLSQIFPDLVMEFKWKSFTIIYDNIDSLIRMDKLLERWDPKGYPITLRHLGDGPNFRQILKKIKNSGEKNLVIDCSFEILEQVLLQSQQVGLLSERHKILISSLDLQALNLEPFQYSGANITGIRLVDPHDDELQHLFSDVPYKMGIEDLSKMSLHSALVYDAVQLFARAFKHFEDAATGHARTLKCDGVDSWEYGSTLSNFIRSIEMKGLTGLIKFHTSGFRSDFQVDIIQLDEQGLYSIGTWNSTTGIEWKAQSHDKTVGIEEDLANKTFTILISLLDPYNMLKKSATMKTGNDRYEGFAIDIIHELSKTLHFNYTLVEQVDKNTGKPDANGKWSGMLGKIISGDADLAITDITITAAREKVVDFTMPFLNLGISILFRKPSKAAPSLFSFLSPMAGDVWLYLIGAYTLTSTLLFLIGRMCPAEWNNPHPCIKEPTELENQFTLPNAFSFTIGAIMQQGSDVAPIGTSTRMLAIAWWFFSLIIANSYIANLAAFLVVETSVRPIKSAEDLANLNGFIKYGAKKDGATYQFFKDSNHSTYVKMYNYMKAHLDDVMTDSNEAGSKRVIEEDGKYAFLMESASIAYVSQRECNLTQIGDPLDTKGYGIAMKKGFKDRDKLNTAVLQMQESGLLAQLKDKWWKEKRGGGKCTAETSSSSPAELTLDNVGGVFLVLGVGIAVSIVLSVLEMLHAVFVTSLREKVSFKQVLKQELKFIMQLKRTVKPVRCRRSSHSTREETSARGSTPSYNVMPNVIAVSHGENYS</sequence>
<dbReference type="CDD" id="cd06382">
    <property type="entry name" value="PBP1_iGluR_Kainate"/>
    <property type="match status" value="1"/>
</dbReference>
<evidence type="ECO:0000256" key="19">
    <source>
        <dbReference type="SAM" id="Phobius"/>
    </source>
</evidence>
<dbReference type="SMART" id="SM00918">
    <property type="entry name" value="Lig_chan-Glu_bd"/>
    <property type="match status" value="1"/>
</dbReference>
<feature type="disulfide bond" evidence="17">
    <location>
        <begin position="731"/>
        <end position="789"/>
    </location>
</feature>
<feature type="transmembrane region" description="Helical" evidence="19">
    <location>
        <begin position="806"/>
        <end position="834"/>
    </location>
</feature>
<dbReference type="OrthoDB" id="5984008at2759"/>
<dbReference type="Gene3D" id="3.40.190.10">
    <property type="entry name" value="Periplasmic binding protein-like II"/>
    <property type="match status" value="2"/>
</dbReference>
<dbReference type="InterPro" id="IPR028082">
    <property type="entry name" value="Peripla_BP_I"/>
</dbReference>
<keyword evidence="8 19" id="KW-0472">Membrane</keyword>